<dbReference type="AlphaFoldDB" id="Q74BC9"/>
<gene>
    <name evidence="1" type="ordered locus">GSU2112</name>
</gene>
<reference evidence="1 2" key="2">
    <citation type="journal article" date="2012" name="BMC Genomics">
        <title>Comparative genomic analysis of Geobacter sulfurreducens KN400, a strain with enhanced capacity for extracellular electron transfer and electricity production.</title>
        <authorList>
            <person name="Butler J.E."/>
            <person name="Young N.D."/>
            <person name="Aklujkar M."/>
            <person name="Lovley D.R."/>
        </authorList>
    </citation>
    <scope>NUCLEOTIDE SEQUENCE [LARGE SCALE GENOMIC DNA]</scope>
    <source>
        <strain evidence="2">ATCC 51573 / DSM 12127 / PCA</strain>
    </source>
</reference>
<dbReference type="HOGENOM" id="CLU_2034737_0_0_7"/>
<dbReference type="EnsemblBacteria" id="AAR35488">
    <property type="protein sequence ID" value="AAR35488"/>
    <property type="gene ID" value="GSU2112"/>
</dbReference>
<keyword evidence="2" id="KW-1185">Reference proteome</keyword>
<accession>Q74BC9</accession>
<protein>
    <submittedName>
        <fullName evidence="1">Uncharacterized protein</fullName>
    </submittedName>
</protein>
<reference evidence="1 2" key="1">
    <citation type="journal article" date="2003" name="Science">
        <title>Genome of Geobacter sulfurreducens: metal reduction in subsurface environments.</title>
        <authorList>
            <person name="Methe B.A."/>
            <person name="Nelson K.E."/>
            <person name="Eisen J.A."/>
            <person name="Paulsen I.T."/>
            <person name="Nelson W."/>
            <person name="Heidelberg J.F."/>
            <person name="Wu D."/>
            <person name="Wu M."/>
            <person name="Ward N."/>
            <person name="Beanan M.J."/>
            <person name="Dodson R.J."/>
            <person name="Madupu R."/>
            <person name="Brinkac L.M."/>
            <person name="Daugherty S.C."/>
            <person name="DeBoy R.T."/>
            <person name="Durkin A.S."/>
            <person name="Gwinn M."/>
            <person name="Kolonay J.F."/>
            <person name="Sullivan S.A."/>
            <person name="Haft D.H."/>
            <person name="Selengut J."/>
            <person name="Davidsen T.M."/>
            <person name="Zafar N."/>
            <person name="White O."/>
            <person name="Tran B."/>
            <person name="Romero C."/>
            <person name="Forberger H.A."/>
            <person name="Weidman J."/>
            <person name="Khouri H."/>
            <person name="Feldblyum T.V."/>
            <person name="Utterback T.R."/>
            <person name="Van Aken S.E."/>
            <person name="Lovley D.R."/>
            <person name="Fraser C.M."/>
        </authorList>
    </citation>
    <scope>NUCLEOTIDE SEQUENCE [LARGE SCALE GENOMIC DNA]</scope>
    <source>
        <strain evidence="2">ATCC 51573 / DSM 12127 / PCA</strain>
    </source>
</reference>
<evidence type="ECO:0000313" key="2">
    <source>
        <dbReference type="Proteomes" id="UP000000577"/>
    </source>
</evidence>
<dbReference type="EMBL" id="AE017180">
    <property type="protein sequence ID" value="AAR35488.1"/>
    <property type="molecule type" value="Genomic_DNA"/>
</dbReference>
<dbReference type="KEGG" id="gsu:GSU2112"/>
<organism evidence="1 2">
    <name type="scientific">Geobacter sulfurreducens (strain ATCC 51573 / DSM 12127 / PCA)</name>
    <dbReference type="NCBI Taxonomy" id="243231"/>
    <lineage>
        <taxon>Bacteria</taxon>
        <taxon>Pseudomonadati</taxon>
        <taxon>Thermodesulfobacteriota</taxon>
        <taxon>Desulfuromonadia</taxon>
        <taxon>Geobacterales</taxon>
        <taxon>Geobacteraceae</taxon>
        <taxon>Geobacter</taxon>
    </lineage>
</organism>
<evidence type="ECO:0000313" key="1">
    <source>
        <dbReference type="EMBL" id="AAR35488.1"/>
    </source>
</evidence>
<dbReference type="OrthoDB" id="10001478at2"/>
<dbReference type="STRING" id="243231.GSU2112"/>
<dbReference type="InParanoid" id="Q74BC9"/>
<sequence>MAISRNRELGMTAWIEGHLDVTTATMPKMVARQWQRLLMDDEFSFHRLALFGFVSRRQRDTGDSGAFPDAEFAHFLGEFRVKIQQILNGRGAVVVLPMFKRVGLQSIKRAQVAAGITGGVK</sequence>
<proteinExistence type="predicted"/>
<dbReference type="Proteomes" id="UP000000577">
    <property type="component" value="Chromosome"/>
</dbReference>
<name>Q74BC9_GEOSL</name>
<dbReference type="RefSeq" id="WP_010942757.1">
    <property type="nucleotide sequence ID" value="NC_002939.5"/>
</dbReference>